<keyword evidence="2" id="KW-0328">Glycosyltransferase</keyword>
<protein>
    <submittedName>
        <fullName evidence="2">Polysaccharide pyruvyl transferase family protein</fullName>
        <ecNumber evidence="2">2.4.-.-</ecNumber>
    </submittedName>
</protein>
<evidence type="ECO:0000313" key="3">
    <source>
        <dbReference type="Proteomes" id="UP001169458"/>
    </source>
</evidence>
<dbReference type="Pfam" id="PF04230">
    <property type="entry name" value="PS_pyruv_trans"/>
    <property type="match status" value="1"/>
</dbReference>
<gene>
    <name evidence="2" type="ORF">QUW60_05430</name>
</gene>
<organism evidence="2 3">
    <name type="scientific">Bacteroides gallinaceum</name>
    <dbReference type="NCBI Taxonomy" id="1462571"/>
    <lineage>
        <taxon>Bacteria</taxon>
        <taxon>Pseudomonadati</taxon>
        <taxon>Bacteroidota</taxon>
        <taxon>Bacteroidia</taxon>
        <taxon>Bacteroidales</taxon>
        <taxon>Bacteroidaceae</taxon>
        <taxon>Bacteroides</taxon>
    </lineage>
</organism>
<keyword evidence="3" id="KW-1185">Reference proteome</keyword>
<evidence type="ECO:0000313" key="2">
    <source>
        <dbReference type="EMBL" id="MDM8324670.1"/>
    </source>
</evidence>
<proteinExistence type="predicted"/>
<dbReference type="GO" id="GO:0016757">
    <property type="term" value="F:glycosyltransferase activity"/>
    <property type="evidence" value="ECO:0007669"/>
    <property type="project" value="UniProtKB-KW"/>
</dbReference>
<name>A0ABT7VG86_9BACE</name>
<feature type="domain" description="Polysaccharide pyruvyl transferase" evidence="1">
    <location>
        <begin position="13"/>
        <end position="300"/>
    </location>
</feature>
<dbReference type="Proteomes" id="UP001169458">
    <property type="component" value="Unassembled WGS sequence"/>
</dbReference>
<keyword evidence="2" id="KW-0808">Transferase</keyword>
<dbReference type="InterPro" id="IPR007345">
    <property type="entry name" value="Polysacch_pyruvyl_Trfase"/>
</dbReference>
<evidence type="ECO:0000259" key="1">
    <source>
        <dbReference type="Pfam" id="PF04230"/>
    </source>
</evidence>
<dbReference type="EC" id="2.4.-.-" evidence="2"/>
<comment type="caution">
    <text evidence="2">The sequence shown here is derived from an EMBL/GenBank/DDBJ whole genome shotgun (WGS) entry which is preliminary data.</text>
</comment>
<accession>A0ABT7VG86</accession>
<reference evidence="3" key="1">
    <citation type="submission" date="2023-07" db="EMBL/GenBank/DDBJ databases">
        <title>Identification and characterization of horizontal gene transfer across gut microbiota members of farm animals based on homology search.</title>
        <authorList>
            <person name="Schwarzerova J."/>
            <person name="Nykrynova M."/>
            <person name="Jureckova K."/>
            <person name="Cejkova D."/>
            <person name="Rychlik I."/>
        </authorList>
    </citation>
    <scope>NUCLEOTIDE SEQUENCE [LARGE SCALE GENOMIC DNA]</scope>
    <source>
        <strain evidence="3">109_WCHN</strain>
    </source>
</reference>
<dbReference type="RefSeq" id="WP_289558985.1">
    <property type="nucleotide sequence ID" value="NZ_JAUDCP010000008.1"/>
</dbReference>
<dbReference type="EMBL" id="JAUDEN010000007">
    <property type="protein sequence ID" value="MDM8324670.1"/>
    <property type="molecule type" value="Genomic_DNA"/>
</dbReference>
<sequence>MKIGILTFHCANNYGAVLQAYGLQEYLKKLGYDTYIVDYRPKYITSQYKTFAKELPQGNLPMKVKHLLRNILIIPIRKRRCKVFNLFRRNRLKIFKLNLNNSENDFDSFIFGSDQIWNQSLTGGNLDKIFLGDFPAANGKKLIAYAASTGSLKNISNKSDIIDKLLKFKAIGVREQSLDIFIGNNIPNSIHSLTLDPVLLAGKQIFEKLIKPIYPDTKKKYLLLFQLGYDIHVEKIASQIANEKGLSLVKISSYFESLTDSNIISDASPEQFLAYVKNASYVVTTSFHGTAFSILFEKDFNTIGLSETVSERMINLLLQLGLEDRFYNNSNKINTTEINYRSVNKKLEQLRIASRSFINTAFA</sequence>